<dbReference type="Gene3D" id="2.160.20.120">
    <property type="match status" value="1"/>
</dbReference>
<comment type="caution">
    <text evidence="2">The sequence shown here is derived from an EMBL/GenBank/DDBJ whole genome shotgun (WGS) entry which is preliminary data.</text>
</comment>
<sequence length="238" mass="25821">MKNSIFFISLLTSLILASCGNYDSGPKISKTFTVSEFSILELEVIGEVYYEQADSFYMHVSGGTNLIENLKVSNDDDELSIELKNKDKYTNKKNELIIRVGSPHLSKVNFNSVGTFYIEKNFKGDELSVENNGVGKIKINDAHVTTMNLISKAVGTIEAKGTAVNAFISSKGVGEIDSRKLKTKNTVVECKGIGNISVHASNSIDISISGIGSVKYYGNPEDIKTNISGLGKASNMDN</sequence>
<dbReference type="RefSeq" id="WP_130092448.1">
    <property type="nucleotide sequence ID" value="NZ_SETE01000001.1"/>
</dbReference>
<protein>
    <submittedName>
        <fullName evidence="2">DUF2807 domain-containing protein</fullName>
    </submittedName>
</protein>
<dbReference type="PANTHER" id="PTHR39200">
    <property type="entry name" value="HYPOTHETICAL EXPORTED PROTEIN"/>
    <property type="match status" value="1"/>
</dbReference>
<feature type="domain" description="Putative auto-transporter adhesin head GIN" evidence="1">
    <location>
        <begin position="37"/>
        <end position="220"/>
    </location>
</feature>
<proteinExistence type="predicted"/>
<dbReference type="EMBL" id="SETE01000001">
    <property type="protein sequence ID" value="RYM36083.1"/>
    <property type="molecule type" value="Genomic_DNA"/>
</dbReference>
<name>A0A4Q4KRY0_9FLAO</name>
<dbReference type="Pfam" id="PF10988">
    <property type="entry name" value="DUF2807"/>
    <property type="match status" value="1"/>
</dbReference>
<dbReference type="InterPro" id="IPR021255">
    <property type="entry name" value="DUF2807"/>
</dbReference>
<organism evidence="2 3">
    <name type="scientific">Brumimicrobium glaciale</name>
    <dbReference type="NCBI Taxonomy" id="200475"/>
    <lineage>
        <taxon>Bacteria</taxon>
        <taxon>Pseudomonadati</taxon>
        <taxon>Bacteroidota</taxon>
        <taxon>Flavobacteriia</taxon>
        <taxon>Flavobacteriales</taxon>
        <taxon>Crocinitomicaceae</taxon>
        <taxon>Brumimicrobium</taxon>
    </lineage>
</organism>
<accession>A0A4Q4KRY0</accession>
<dbReference type="PANTHER" id="PTHR39200:SF1">
    <property type="entry name" value="AUTO-TRANSPORTER ADHESIN HEAD GIN DOMAIN-CONTAINING PROTEIN-RELATED"/>
    <property type="match status" value="1"/>
</dbReference>
<keyword evidence="3" id="KW-1185">Reference proteome</keyword>
<gene>
    <name evidence="2" type="ORF">ERX46_03555</name>
</gene>
<reference evidence="2 3" key="1">
    <citation type="submission" date="2019-02" db="EMBL/GenBank/DDBJ databases">
        <title>Genome sequence of the sea-ice species Brumimicrobium glaciale.</title>
        <authorList>
            <person name="Bowman J.P."/>
        </authorList>
    </citation>
    <scope>NUCLEOTIDE SEQUENCE [LARGE SCALE GENOMIC DNA]</scope>
    <source>
        <strain evidence="2 3">IC156</strain>
    </source>
</reference>
<evidence type="ECO:0000313" key="3">
    <source>
        <dbReference type="Proteomes" id="UP000293952"/>
    </source>
</evidence>
<dbReference type="OrthoDB" id="1334517at2"/>
<evidence type="ECO:0000259" key="1">
    <source>
        <dbReference type="Pfam" id="PF10988"/>
    </source>
</evidence>
<dbReference type="PROSITE" id="PS51257">
    <property type="entry name" value="PROKAR_LIPOPROTEIN"/>
    <property type="match status" value="1"/>
</dbReference>
<dbReference type="Proteomes" id="UP000293952">
    <property type="component" value="Unassembled WGS sequence"/>
</dbReference>
<evidence type="ECO:0000313" key="2">
    <source>
        <dbReference type="EMBL" id="RYM36083.1"/>
    </source>
</evidence>
<dbReference type="AlphaFoldDB" id="A0A4Q4KRY0"/>